<dbReference type="NCBIfam" id="TIGR01877">
    <property type="entry name" value="cas_cas6"/>
    <property type="match status" value="1"/>
</dbReference>
<protein>
    <recommendedName>
        <fullName evidence="5">CRISPR-associated protein Cas6 C-terminal domain-containing protein</fullName>
    </recommendedName>
</protein>
<evidence type="ECO:0000256" key="4">
    <source>
        <dbReference type="ARBA" id="ARBA00023118"/>
    </source>
</evidence>
<evidence type="ECO:0000259" key="5">
    <source>
        <dbReference type="Pfam" id="PF10040"/>
    </source>
</evidence>
<sequence>MPYAVVLELLGDKPLLYPAKYAHGLFFALLSRLDPQLAARLHGAPRKPFTLAPIGGRNGVLLLRFTTLDDALFAPLLRTLLEAAPEGLLLGDSPFRLRRVLATPEAHPLAGATSWEALRLAPPRNRLHLRFLSPTVFITSKPGGRTRFTPLPEPRLILGSLLDKWQAHSPYPFNPKEEAALRELFELDAELAGFHELRFHRVQAGKAFFPGFTGEVRVKLWSESLDAQEALGRLHAFSFFSGVGAKTTYGMGLAKPI</sequence>
<evidence type="ECO:0000256" key="2">
    <source>
        <dbReference type="ARBA" id="ARBA00022759"/>
    </source>
</evidence>
<dbReference type="CDD" id="cd21141">
    <property type="entry name" value="Cas6_III-like"/>
    <property type="match status" value="1"/>
</dbReference>
<evidence type="ECO:0000313" key="7">
    <source>
        <dbReference type="Proteomes" id="UP000182993"/>
    </source>
</evidence>
<accession>A0A1J0LVL7</accession>
<dbReference type="InterPro" id="IPR010156">
    <property type="entry name" value="CRISPR-assoc_prot_Cas6"/>
</dbReference>
<dbReference type="Pfam" id="PF10040">
    <property type="entry name" value="CRISPR_Cas6"/>
    <property type="match status" value="1"/>
</dbReference>
<dbReference type="InterPro" id="IPR019267">
    <property type="entry name" value="CRISPR-assoc_Cas6_C"/>
</dbReference>
<name>A0A1J0LVL7_THEBO</name>
<dbReference type="KEGG" id="tbc:A0O31_02440"/>
<proteinExistence type="predicted"/>
<keyword evidence="1" id="KW-0540">Nuclease</keyword>
<evidence type="ECO:0000256" key="1">
    <source>
        <dbReference type="ARBA" id="ARBA00022722"/>
    </source>
</evidence>
<dbReference type="OrthoDB" id="31297at2"/>
<dbReference type="InterPro" id="IPR045747">
    <property type="entry name" value="CRISPR-assoc_prot_Cas6_N_sf"/>
</dbReference>
<dbReference type="GO" id="GO:0051607">
    <property type="term" value="P:defense response to virus"/>
    <property type="evidence" value="ECO:0007669"/>
    <property type="project" value="UniProtKB-KW"/>
</dbReference>
<feature type="domain" description="CRISPR-associated protein Cas6 C-terminal" evidence="5">
    <location>
        <begin position="129"/>
        <end position="252"/>
    </location>
</feature>
<dbReference type="AlphaFoldDB" id="A0A1J0LVL7"/>
<organism evidence="6 7">
    <name type="scientific">Thermus brockianus</name>
    <dbReference type="NCBI Taxonomy" id="56956"/>
    <lineage>
        <taxon>Bacteria</taxon>
        <taxon>Thermotogati</taxon>
        <taxon>Deinococcota</taxon>
        <taxon>Deinococci</taxon>
        <taxon>Thermales</taxon>
        <taxon>Thermaceae</taxon>
        <taxon>Thermus</taxon>
    </lineage>
</organism>
<dbReference type="RefSeq" id="WP_071678149.1">
    <property type="nucleotide sequence ID" value="NZ_CP016313.1"/>
</dbReference>
<evidence type="ECO:0000313" key="6">
    <source>
        <dbReference type="EMBL" id="APD10465.1"/>
    </source>
</evidence>
<dbReference type="Gene3D" id="3.30.70.1900">
    <property type="match status" value="1"/>
</dbReference>
<keyword evidence="2" id="KW-0255">Endonuclease</keyword>
<keyword evidence="6" id="KW-0614">Plasmid</keyword>
<reference evidence="7" key="1">
    <citation type="submission" date="2016-06" db="EMBL/GenBank/DDBJ databases">
        <title>Whole genome sequencing of Thermus brockianus strain GE-1.</title>
        <authorList>
            <person name="Schaefers C."/>
            <person name="Blank S."/>
            <person name="Wiebusch S."/>
            <person name="Elleuche S."/>
            <person name="Antranikian G."/>
        </authorList>
    </citation>
    <scope>NUCLEOTIDE SEQUENCE [LARGE SCALE GENOMIC DNA]</scope>
    <source>
        <strain evidence="7">GE-1</strain>
        <plasmid evidence="7">ptb1</plasmid>
    </source>
</reference>
<dbReference type="Proteomes" id="UP000182993">
    <property type="component" value="Plasmid pTB1"/>
</dbReference>
<gene>
    <name evidence="6" type="ORF">A0O31_02440</name>
</gene>
<dbReference type="Gene3D" id="3.30.70.1890">
    <property type="match status" value="1"/>
</dbReference>
<keyword evidence="3" id="KW-0378">Hydrolase</keyword>
<geneLocation type="plasmid" evidence="7">
    <name>ptb1</name>
</geneLocation>
<dbReference type="EMBL" id="CP016313">
    <property type="protein sequence ID" value="APD10465.1"/>
    <property type="molecule type" value="Genomic_DNA"/>
</dbReference>
<dbReference type="GO" id="GO:0016788">
    <property type="term" value="F:hydrolase activity, acting on ester bonds"/>
    <property type="evidence" value="ECO:0007669"/>
    <property type="project" value="InterPro"/>
</dbReference>
<evidence type="ECO:0000256" key="3">
    <source>
        <dbReference type="ARBA" id="ARBA00022801"/>
    </source>
</evidence>
<keyword evidence="4" id="KW-0051">Antiviral defense</keyword>
<dbReference type="GO" id="GO:0004519">
    <property type="term" value="F:endonuclease activity"/>
    <property type="evidence" value="ECO:0007669"/>
    <property type="project" value="UniProtKB-KW"/>
</dbReference>